<dbReference type="PANTHER" id="PTHR43281">
    <property type="entry name" value="FARNESYL DIPHOSPHATE SYNTHASE"/>
    <property type="match status" value="1"/>
</dbReference>
<dbReference type="CDD" id="cd00685">
    <property type="entry name" value="Trans_IPPS_HT"/>
    <property type="match status" value="1"/>
</dbReference>
<dbReference type="OrthoDB" id="9805316at2"/>
<proteinExistence type="inferred from homology"/>
<gene>
    <name evidence="13" type="ORF">BD821_101457</name>
</gene>
<dbReference type="PROSITE" id="PS00723">
    <property type="entry name" value="POLYPRENYL_SYNTHASE_1"/>
    <property type="match status" value="1"/>
</dbReference>
<dbReference type="SUPFAM" id="SSF48576">
    <property type="entry name" value="Terpenoid synthases"/>
    <property type="match status" value="1"/>
</dbReference>
<evidence type="ECO:0000313" key="14">
    <source>
        <dbReference type="Proteomes" id="UP000239863"/>
    </source>
</evidence>
<evidence type="ECO:0000256" key="9">
    <source>
        <dbReference type="ARBA" id="ARBA00032380"/>
    </source>
</evidence>
<dbReference type="EC" id="2.5.1.10" evidence="3"/>
<dbReference type="STRING" id="37659.GCA_000703125_02496"/>
<evidence type="ECO:0000256" key="12">
    <source>
        <dbReference type="RuleBase" id="RU004466"/>
    </source>
</evidence>
<dbReference type="Proteomes" id="UP000239863">
    <property type="component" value="Unassembled WGS sequence"/>
</dbReference>
<organism evidence="13 14">
    <name type="scientific">Clostridium algidicarnis DSM 15099</name>
    <dbReference type="NCBI Taxonomy" id="1121295"/>
    <lineage>
        <taxon>Bacteria</taxon>
        <taxon>Bacillati</taxon>
        <taxon>Bacillota</taxon>
        <taxon>Clostridia</taxon>
        <taxon>Eubacteriales</taxon>
        <taxon>Clostridiaceae</taxon>
        <taxon>Clostridium</taxon>
    </lineage>
</organism>
<dbReference type="SFLD" id="SFLDS00005">
    <property type="entry name" value="Isoprenoid_Synthase_Type_I"/>
    <property type="match status" value="1"/>
</dbReference>
<keyword evidence="8" id="KW-0414">Isoprene biosynthesis</keyword>
<dbReference type="InterPro" id="IPR053378">
    <property type="entry name" value="Prenyl_diphosphate_synthase"/>
</dbReference>
<evidence type="ECO:0000256" key="10">
    <source>
        <dbReference type="ARBA" id="ARBA00032873"/>
    </source>
</evidence>
<protein>
    <recommendedName>
        <fullName evidence="4">Farnesyl diphosphate synthase</fullName>
        <ecNumber evidence="3">2.5.1.10</ecNumber>
    </recommendedName>
    <alternativeName>
        <fullName evidence="10">(2E,6E)-farnesyl diphosphate synthase</fullName>
    </alternativeName>
    <alternativeName>
        <fullName evidence="9">Geranyltranstransferase</fullName>
    </alternativeName>
</protein>
<dbReference type="Pfam" id="PF00348">
    <property type="entry name" value="polyprenyl_synt"/>
    <property type="match status" value="1"/>
</dbReference>
<comment type="cofactor">
    <cofactor evidence="1">
        <name>Mg(2+)</name>
        <dbReference type="ChEBI" id="CHEBI:18420"/>
    </cofactor>
</comment>
<dbReference type="Gene3D" id="1.10.600.10">
    <property type="entry name" value="Farnesyl Diphosphate Synthase"/>
    <property type="match status" value="1"/>
</dbReference>
<evidence type="ECO:0000313" key="13">
    <source>
        <dbReference type="EMBL" id="PPK49791.1"/>
    </source>
</evidence>
<dbReference type="SFLD" id="SFLDG01017">
    <property type="entry name" value="Polyprenyl_Transferase_Like"/>
    <property type="match status" value="1"/>
</dbReference>
<evidence type="ECO:0000256" key="7">
    <source>
        <dbReference type="ARBA" id="ARBA00022842"/>
    </source>
</evidence>
<dbReference type="InterPro" id="IPR008949">
    <property type="entry name" value="Isoprenoid_synthase_dom_sf"/>
</dbReference>
<dbReference type="EMBL" id="PTIS01000001">
    <property type="protein sequence ID" value="PPK49791.1"/>
    <property type="molecule type" value="Genomic_DNA"/>
</dbReference>
<dbReference type="InterPro" id="IPR033749">
    <property type="entry name" value="Polyprenyl_synt_CS"/>
</dbReference>
<dbReference type="GO" id="GO:0004337">
    <property type="term" value="F:(2E,6E)-farnesyl diphosphate synthase activity"/>
    <property type="evidence" value="ECO:0007669"/>
    <property type="project" value="UniProtKB-EC"/>
</dbReference>
<evidence type="ECO:0000256" key="1">
    <source>
        <dbReference type="ARBA" id="ARBA00001946"/>
    </source>
</evidence>
<comment type="catalytic activity">
    <reaction evidence="11">
        <text>isopentenyl diphosphate + (2E)-geranyl diphosphate = (2E,6E)-farnesyl diphosphate + diphosphate</text>
        <dbReference type="Rhea" id="RHEA:19361"/>
        <dbReference type="ChEBI" id="CHEBI:33019"/>
        <dbReference type="ChEBI" id="CHEBI:58057"/>
        <dbReference type="ChEBI" id="CHEBI:128769"/>
        <dbReference type="ChEBI" id="CHEBI:175763"/>
        <dbReference type="EC" id="2.5.1.10"/>
    </reaction>
</comment>
<keyword evidence="7" id="KW-0460">Magnesium</keyword>
<evidence type="ECO:0000256" key="8">
    <source>
        <dbReference type="ARBA" id="ARBA00023229"/>
    </source>
</evidence>
<dbReference type="PANTHER" id="PTHR43281:SF1">
    <property type="entry name" value="FARNESYL DIPHOSPHATE SYNTHASE"/>
    <property type="match status" value="1"/>
</dbReference>
<dbReference type="AlphaFoldDB" id="A0A2S6G1L7"/>
<evidence type="ECO:0000256" key="5">
    <source>
        <dbReference type="ARBA" id="ARBA00022679"/>
    </source>
</evidence>
<dbReference type="GO" id="GO:0016114">
    <property type="term" value="P:terpenoid biosynthetic process"/>
    <property type="evidence" value="ECO:0007669"/>
    <property type="project" value="UniProtKB-ARBA"/>
</dbReference>
<keyword evidence="6" id="KW-0479">Metal-binding</keyword>
<keyword evidence="5 12" id="KW-0808">Transferase</keyword>
<accession>A0A2S6G1L7</accession>
<evidence type="ECO:0000256" key="3">
    <source>
        <dbReference type="ARBA" id="ARBA00012439"/>
    </source>
</evidence>
<dbReference type="InterPro" id="IPR000092">
    <property type="entry name" value="Polyprenyl_synt"/>
</dbReference>
<dbReference type="GO" id="GO:0046872">
    <property type="term" value="F:metal ion binding"/>
    <property type="evidence" value="ECO:0007669"/>
    <property type="project" value="UniProtKB-KW"/>
</dbReference>
<comment type="caution">
    <text evidence="13">The sequence shown here is derived from an EMBL/GenBank/DDBJ whole genome shotgun (WGS) entry which is preliminary data.</text>
</comment>
<dbReference type="NCBIfam" id="NF045485">
    <property type="entry name" value="FPPsyn"/>
    <property type="match status" value="1"/>
</dbReference>
<evidence type="ECO:0000256" key="2">
    <source>
        <dbReference type="ARBA" id="ARBA00006706"/>
    </source>
</evidence>
<evidence type="ECO:0000256" key="4">
    <source>
        <dbReference type="ARBA" id="ARBA00015100"/>
    </source>
</evidence>
<evidence type="ECO:0000256" key="11">
    <source>
        <dbReference type="ARBA" id="ARBA00049399"/>
    </source>
</evidence>
<comment type="similarity">
    <text evidence="2 12">Belongs to the FPP/GGPP synthase family.</text>
</comment>
<reference evidence="13 14" key="1">
    <citation type="submission" date="2018-02" db="EMBL/GenBank/DDBJ databases">
        <title>Genomic Encyclopedia of Archaeal and Bacterial Type Strains, Phase II (KMG-II): from individual species to whole genera.</title>
        <authorList>
            <person name="Goeker M."/>
        </authorList>
    </citation>
    <scope>NUCLEOTIDE SEQUENCE [LARGE SCALE GENOMIC DNA]</scope>
    <source>
        <strain evidence="13 14">DSM 15099</strain>
    </source>
</reference>
<evidence type="ECO:0000256" key="6">
    <source>
        <dbReference type="ARBA" id="ARBA00022723"/>
    </source>
</evidence>
<sequence length="290" mass="32806">MISYNYIKKEIESWMEVYFKDKHGYNNKIYESMYYSIKNGGKRIRPILNILIYKLYKENYNEIIPLSSSIEMIHTYSLIHDDLPCMDNDDLRRGEPTNHKVFGDAIAVLAGDALLNEAMSILFSLSLTKGPEILEASYYISKSSGAEGMIAGQVVDILSEGKNISNEELKYMHDKKTGALIKASVISAAIAAKAPKEHLIILEEYAQNLGLAFQIKDDILDVIGDEKLLGKSLNKDIKNKKSTFITNYGLEKCESLCDDITHKCIKSLKDLDLDTKDLEELTMELLNRKS</sequence>
<dbReference type="FunFam" id="1.10.600.10:FF:000001">
    <property type="entry name" value="Geranylgeranyl diphosphate synthase"/>
    <property type="match status" value="1"/>
</dbReference>
<dbReference type="PROSITE" id="PS00444">
    <property type="entry name" value="POLYPRENYL_SYNTHASE_2"/>
    <property type="match status" value="1"/>
</dbReference>
<dbReference type="GO" id="GO:0005737">
    <property type="term" value="C:cytoplasm"/>
    <property type="evidence" value="ECO:0007669"/>
    <property type="project" value="UniProtKB-ARBA"/>
</dbReference>
<name>A0A2S6G1L7_9CLOT</name>